<feature type="transmembrane region" description="Helical" evidence="1">
    <location>
        <begin position="72"/>
        <end position="97"/>
    </location>
</feature>
<dbReference type="InterPro" id="IPR009261">
    <property type="entry name" value="AcMNPV_AC78"/>
</dbReference>
<keyword evidence="1" id="KW-0472">Membrane</keyword>
<protein>
    <submittedName>
        <fullName evidence="2">Uncharacterized protein</fullName>
    </submittedName>
</protein>
<dbReference type="EMBL" id="MG958660">
    <property type="protein sequence ID" value="AYU75259.1"/>
    <property type="molecule type" value="Genomic_DNA"/>
</dbReference>
<proteinExistence type="predicted"/>
<dbReference type="Pfam" id="PF06024">
    <property type="entry name" value="Orf78"/>
    <property type="match status" value="1"/>
</dbReference>
<reference evidence="2" key="1">
    <citation type="submission" date="2018-02" db="EMBL/GenBank/DDBJ databases">
        <title>Genome analyses of the Tunisian isolate of Spodoptera littoralis#nucleopolyhedrovirus SpliNPV-Tun2 and biological activity identification.</title>
        <authorList>
            <person name="Ben Tiba S."/>
            <person name="Wennmann J.T."/>
            <person name="Laarif A."/>
            <person name="Larem A."/>
            <person name="Fattouch S."/>
            <person name="Jehle J.A."/>
        </authorList>
    </citation>
    <scope>NUCLEOTIDE SEQUENCE</scope>
    <source>
        <strain evidence="2">SpliNPV-Tun2</strain>
    </source>
</reference>
<gene>
    <name evidence="2" type="primary">ORF70</name>
</gene>
<evidence type="ECO:0000313" key="2">
    <source>
        <dbReference type="EMBL" id="AYU75259.1"/>
    </source>
</evidence>
<organismHost>
    <name type="scientific">Lepidoptera</name>
    <name type="common">moths &amp; butterflies</name>
    <dbReference type="NCBI Taxonomy" id="7088"/>
</organismHost>
<organism evidence="2">
    <name type="scientific">Spodoptera littoralis nuclear polyhedrosis virus</name>
    <name type="common">SlNPV</name>
    <dbReference type="NCBI Taxonomy" id="10456"/>
    <lineage>
        <taxon>Viruses</taxon>
        <taxon>Viruses incertae sedis</taxon>
        <taxon>Naldaviricetes</taxon>
        <taxon>Lefavirales</taxon>
        <taxon>Baculoviridae</taxon>
        <taxon>Alphabaculovirus</taxon>
        <taxon>Alphabaculovirus splittoralis</taxon>
    </lineage>
</organism>
<keyword evidence="1" id="KW-0812">Transmembrane</keyword>
<accession>A0A3G4S8Y3</accession>
<sequence length="120" mass="12970">MNLDVPYDRLGITNEKVEYIPLKLAINVNSDSGGGGGSGGVNNNVDSVTQDIKSATTNLDAPALSAIKNTNMLSIMTGVIVVLCVLIVVFALLYFFLLREGRRRRPTSTRTPARPDSLYI</sequence>
<name>A0A3G4S8Y3_NPVSL</name>
<evidence type="ECO:0000256" key="1">
    <source>
        <dbReference type="SAM" id="Phobius"/>
    </source>
</evidence>
<keyword evidence="1" id="KW-1133">Transmembrane helix</keyword>